<sequence>MNFVSVGDLSRIFTLRGSNAALRSDIERLSQEVTTGIRADIPKHLGGDLVQLAKIEDGLSQASAYRQVASEAASTASAMQTALGTLQDLADVAGGSMLSDTSLAVSSSLKSVATATKGQLHVAVAALNTNIGGRFVFSGTKVNLPPLASGDNVLAQAKGAISGATDAESAVQMLRTWFNAPPGAGGFADNAYRGAVSPAAEFGVDSSTSVKFDQTANDSGVRDILFGLTLGALVADGAFTDNHDARASMMRAGGAALIAGNASIAQSRSDLGMTEQIVERSKTRLESMMTNLKIERTCLIEADSYEAGSRLIEAEAQLEALFALTARLSNLSLAKYL</sequence>
<feature type="domain" description="Flagellin C-terminal" evidence="1">
    <location>
        <begin position="262"/>
        <end position="337"/>
    </location>
</feature>
<evidence type="ECO:0000259" key="1">
    <source>
        <dbReference type="Pfam" id="PF00700"/>
    </source>
</evidence>
<gene>
    <name evidence="2" type="ORF">FQV27_14270</name>
</gene>
<comment type="caution">
    <text evidence="2">The sequence shown here is derived from an EMBL/GenBank/DDBJ whole genome shotgun (WGS) entry which is preliminary data.</text>
</comment>
<accession>A0A5C6S072</accession>
<dbReference type="RefSeq" id="WP_147099749.1">
    <property type="nucleotide sequence ID" value="NZ_JBHUFH010000001.1"/>
</dbReference>
<dbReference type="OrthoDB" id="7312911at2"/>
<evidence type="ECO:0000313" key="2">
    <source>
        <dbReference type="EMBL" id="TXB67763.1"/>
    </source>
</evidence>
<dbReference type="SUPFAM" id="SSF64518">
    <property type="entry name" value="Phase 1 flagellin"/>
    <property type="match status" value="1"/>
</dbReference>
<proteinExistence type="predicted"/>
<dbReference type="AlphaFoldDB" id="A0A5C6S072"/>
<organism evidence="2 3">
    <name type="scientific">Paracoccus aurantiacus</name>
    <dbReference type="NCBI Taxonomy" id="2599412"/>
    <lineage>
        <taxon>Bacteria</taxon>
        <taxon>Pseudomonadati</taxon>
        <taxon>Pseudomonadota</taxon>
        <taxon>Alphaproteobacteria</taxon>
        <taxon>Rhodobacterales</taxon>
        <taxon>Paracoccaceae</taxon>
        <taxon>Paracoccus</taxon>
    </lineage>
</organism>
<dbReference type="InterPro" id="IPR046358">
    <property type="entry name" value="Flagellin_C"/>
</dbReference>
<keyword evidence="3" id="KW-1185">Reference proteome</keyword>
<dbReference type="Gene3D" id="1.20.1330.10">
    <property type="entry name" value="f41 fragment of flagellin, N-terminal domain"/>
    <property type="match status" value="1"/>
</dbReference>
<name>A0A5C6S072_9RHOB</name>
<reference evidence="2 3" key="1">
    <citation type="submission" date="2019-08" db="EMBL/GenBank/DDBJ databases">
        <authorList>
            <person name="Ye J."/>
        </authorList>
    </citation>
    <scope>NUCLEOTIDE SEQUENCE [LARGE SCALE GENOMIC DNA]</scope>
    <source>
        <strain evidence="2 3">TK008</strain>
    </source>
</reference>
<evidence type="ECO:0000313" key="3">
    <source>
        <dbReference type="Proteomes" id="UP000321562"/>
    </source>
</evidence>
<dbReference type="EMBL" id="VOPL01000006">
    <property type="protein sequence ID" value="TXB67763.1"/>
    <property type="molecule type" value="Genomic_DNA"/>
</dbReference>
<dbReference type="Pfam" id="PF00700">
    <property type="entry name" value="Flagellin_C"/>
    <property type="match status" value="1"/>
</dbReference>
<dbReference type="Proteomes" id="UP000321562">
    <property type="component" value="Unassembled WGS sequence"/>
</dbReference>
<protein>
    <recommendedName>
        <fullName evidence="1">Flagellin C-terminal domain-containing protein</fullName>
    </recommendedName>
</protein>